<organism evidence="2 3">
    <name type="scientific">Cinara cedri</name>
    <dbReference type="NCBI Taxonomy" id="506608"/>
    <lineage>
        <taxon>Eukaryota</taxon>
        <taxon>Metazoa</taxon>
        <taxon>Ecdysozoa</taxon>
        <taxon>Arthropoda</taxon>
        <taxon>Hexapoda</taxon>
        <taxon>Insecta</taxon>
        <taxon>Pterygota</taxon>
        <taxon>Neoptera</taxon>
        <taxon>Paraneoptera</taxon>
        <taxon>Hemiptera</taxon>
        <taxon>Sternorrhyncha</taxon>
        <taxon>Aphidomorpha</taxon>
        <taxon>Aphidoidea</taxon>
        <taxon>Aphididae</taxon>
        <taxon>Lachninae</taxon>
        <taxon>Cinara</taxon>
    </lineage>
</organism>
<proteinExistence type="predicted"/>
<feature type="domain" description="F-box" evidence="1">
    <location>
        <begin position="47"/>
        <end position="79"/>
    </location>
</feature>
<dbReference type="EMBL" id="CABPRJ010001513">
    <property type="protein sequence ID" value="VVC38875.1"/>
    <property type="molecule type" value="Genomic_DNA"/>
</dbReference>
<dbReference type="OrthoDB" id="199913at2759"/>
<evidence type="ECO:0000313" key="2">
    <source>
        <dbReference type="EMBL" id="VVC38875.1"/>
    </source>
</evidence>
<dbReference type="AlphaFoldDB" id="A0A5E4N2N7"/>
<evidence type="ECO:0000313" key="3">
    <source>
        <dbReference type="Proteomes" id="UP000325440"/>
    </source>
</evidence>
<dbReference type="Pfam" id="PF00646">
    <property type="entry name" value="F-box"/>
    <property type="match status" value="1"/>
</dbReference>
<dbReference type="CDD" id="cd09917">
    <property type="entry name" value="F-box_SF"/>
    <property type="match status" value="1"/>
</dbReference>
<gene>
    <name evidence="2" type="ORF">CINCED_3A013358</name>
</gene>
<evidence type="ECO:0000259" key="1">
    <source>
        <dbReference type="Pfam" id="PF00646"/>
    </source>
</evidence>
<reference evidence="2 3" key="1">
    <citation type="submission" date="2019-08" db="EMBL/GenBank/DDBJ databases">
        <authorList>
            <person name="Alioto T."/>
            <person name="Alioto T."/>
            <person name="Gomez Garrido J."/>
        </authorList>
    </citation>
    <scope>NUCLEOTIDE SEQUENCE [LARGE SCALE GENOMIC DNA]</scope>
</reference>
<dbReference type="Proteomes" id="UP000325440">
    <property type="component" value="Unassembled WGS sequence"/>
</dbReference>
<dbReference type="InterPro" id="IPR001810">
    <property type="entry name" value="F-box_dom"/>
</dbReference>
<dbReference type="SUPFAM" id="SSF81383">
    <property type="entry name" value="F-box domain"/>
    <property type="match status" value="1"/>
</dbReference>
<accession>A0A5E4N2N7</accession>
<sequence length="408" mass="46195">MDTPPSTSRYFLRRTTRSVTNAVDTASTITSPLYEGNFGVYLTEQYDVLKMVLSYLNYHDLNVLRQVNRSMRKAANILLKKRSWIQCSSLSYVYKSDYWAPPAYHGHYVDLKIEPKVLFSFEALASGYSVRSRPTICLRLREKNGTFDPRADLLPSSVEVFVPVGAKGIIYPEANDSEMIINIMHSSLHKKLALVYLPKSNGYDITVFSHVIAAESFPIHEYISSDPRPIRGLIFLKVGTMNIDAMMRFIVKMVEDNQSEPFALAGGHVSSLECDNPPKKNQPGIFKVIIIRGNGIRCLSDIISQTTIEAVNEELKVTSTYVKNNFGKYDVHKTIILMFQCVDRYLLSTEDHVQLAKAFPDIPIVGVQTWGEIGLRSFNPTDSKFTPKKKRMPLVHSIKTTFMLMAID</sequence>
<protein>
    <submittedName>
        <fullName evidence="2">F-box domain</fullName>
    </submittedName>
</protein>
<name>A0A5E4N2N7_9HEMI</name>
<dbReference type="InterPro" id="IPR036047">
    <property type="entry name" value="F-box-like_dom_sf"/>
</dbReference>
<keyword evidence="3" id="KW-1185">Reference proteome</keyword>